<evidence type="ECO:0000313" key="4">
    <source>
        <dbReference type="EMBL" id="MFC5460832.1"/>
    </source>
</evidence>
<protein>
    <recommendedName>
        <fullName evidence="2">Phosphoesterase</fullName>
        <ecNumber evidence="2">3.1.4.-</ecNumber>
    </recommendedName>
</protein>
<feature type="domain" description="Calcineurin-like phosphoesterase" evidence="3">
    <location>
        <begin position="6"/>
        <end position="141"/>
    </location>
</feature>
<comment type="caution">
    <text evidence="4">The sequence shown here is derived from an EMBL/GenBank/DDBJ whole genome shotgun (WGS) entry which is preliminary data.</text>
</comment>
<evidence type="ECO:0000313" key="5">
    <source>
        <dbReference type="Proteomes" id="UP001596050"/>
    </source>
</evidence>
<keyword evidence="2" id="KW-0479">Metal-binding</keyword>
<evidence type="ECO:0000259" key="3">
    <source>
        <dbReference type="Pfam" id="PF12850"/>
    </source>
</evidence>
<dbReference type="Proteomes" id="UP001596050">
    <property type="component" value="Unassembled WGS sequence"/>
</dbReference>
<comment type="similarity">
    <text evidence="1 2">Belongs to the metallophosphoesterase superfamily. YfcE family.</text>
</comment>
<dbReference type="InterPro" id="IPR024654">
    <property type="entry name" value="Calcineurin-like_PHP_lpxH"/>
</dbReference>
<dbReference type="Pfam" id="PF12850">
    <property type="entry name" value="Metallophos_2"/>
    <property type="match status" value="1"/>
</dbReference>
<evidence type="ECO:0000256" key="2">
    <source>
        <dbReference type="RuleBase" id="RU362039"/>
    </source>
</evidence>
<comment type="cofactor">
    <cofactor evidence="2">
        <name>a divalent metal cation</name>
        <dbReference type="ChEBI" id="CHEBI:60240"/>
    </cofactor>
</comment>
<reference evidence="5" key="1">
    <citation type="journal article" date="2019" name="Int. J. Syst. Evol. Microbiol.">
        <title>The Global Catalogue of Microorganisms (GCM) 10K type strain sequencing project: providing services to taxonomists for standard genome sequencing and annotation.</title>
        <authorList>
            <consortium name="The Broad Institute Genomics Platform"/>
            <consortium name="The Broad Institute Genome Sequencing Center for Infectious Disease"/>
            <person name="Wu L."/>
            <person name="Ma J."/>
        </authorList>
    </citation>
    <scope>NUCLEOTIDE SEQUENCE [LARGE SCALE GENOMIC DNA]</scope>
    <source>
        <strain evidence="5">KACC 12649</strain>
    </source>
</reference>
<organism evidence="4 5">
    <name type="scientific">Massilia niabensis</name>
    <dbReference type="NCBI Taxonomy" id="544910"/>
    <lineage>
        <taxon>Bacteria</taxon>
        <taxon>Pseudomonadati</taxon>
        <taxon>Pseudomonadota</taxon>
        <taxon>Betaproteobacteria</taxon>
        <taxon>Burkholderiales</taxon>
        <taxon>Oxalobacteraceae</taxon>
        <taxon>Telluria group</taxon>
        <taxon>Massilia</taxon>
    </lineage>
</organism>
<dbReference type="InterPro" id="IPR029052">
    <property type="entry name" value="Metallo-depent_PP-like"/>
</dbReference>
<dbReference type="Gene3D" id="3.60.21.10">
    <property type="match status" value="1"/>
</dbReference>
<dbReference type="InterPro" id="IPR000979">
    <property type="entry name" value="Phosphodiesterase_MJ0936/Vps29"/>
</dbReference>
<dbReference type="EC" id="3.1.4.-" evidence="2"/>
<name>A0ABW0L7J0_9BURK</name>
<dbReference type="PANTHER" id="PTHR11124">
    <property type="entry name" value="VACUOLAR SORTING PROTEIN VPS29"/>
    <property type="match status" value="1"/>
</dbReference>
<accession>A0ABW0L7J0</accession>
<gene>
    <name evidence="4" type="ORF">ACFPN5_13560</name>
</gene>
<dbReference type="SUPFAM" id="SSF56300">
    <property type="entry name" value="Metallo-dependent phosphatases"/>
    <property type="match status" value="1"/>
</dbReference>
<dbReference type="NCBIfam" id="TIGR00040">
    <property type="entry name" value="yfcE"/>
    <property type="match status" value="1"/>
</dbReference>
<dbReference type="EMBL" id="JBHSMU010000014">
    <property type="protein sequence ID" value="MFC5460832.1"/>
    <property type="molecule type" value="Genomic_DNA"/>
</dbReference>
<evidence type="ECO:0000256" key="1">
    <source>
        <dbReference type="ARBA" id="ARBA00008950"/>
    </source>
</evidence>
<dbReference type="RefSeq" id="WP_379784081.1">
    <property type="nucleotide sequence ID" value="NZ_JBHSMU010000014.1"/>
</dbReference>
<proteinExistence type="inferred from homology"/>
<keyword evidence="5" id="KW-1185">Reference proteome</keyword>
<sequence length="157" mass="16614">MERALRVGLISDTHGMLRPEALAFLAGCDHIVHGGDIGNAGILDRLAGLAPLTVVRGNNDREAWARGIPVTARLSFGSVSLYAIHDIKELDIDPVGAGVRVVVSGHSHRPSQVERAGVLYVNPGSAGRRRFSLPISAAELVIEGDSVRARIVTLVQG</sequence>